<dbReference type="InterPro" id="IPR026891">
    <property type="entry name" value="Fn3-like"/>
</dbReference>
<dbReference type="Pfam" id="PF14310">
    <property type="entry name" value="Fn3-like"/>
    <property type="match status" value="1"/>
</dbReference>
<dbReference type="InterPro" id="IPR013783">
    <property type="entry name" value="Ig-like_fold"/>
</dbReference>
<evidence type="ECO:0000256" key="1">
    <source>
        <dbReference type="ARBA" id="ARBA00005336"/>
    </source>
</evidence>
<dbReference type="InterPro" id="IPR050288">
    <property type="entry name" value="Cellulose_deg_GH3"/>
</dbReference>
<name>A0ABR9R3E8_9FIRM</name>
<protein>
    <submittedName>
        <fullName evidence="4">Glycoside hydrolase family 3 C-terminal domain-containing protein</fullName>
    </submittedName>
</protein>
<dbReference type="Pfam" id="PF00933">
    <property type="entry name" value="Glyco_hydro_3"/>
    <property type="match status" value="1"/>
</dbReference>
<evidence type="ECO:0000313" key="5">
    <source>
        <dbReference type="Proteomes" id="UP000768567"/>
    </source>
</evidence>
<dbReference type="InterPro" id="IPR017853">
    <property type="entry name" value="GH"/>
</dbReference>
<dbReference type="SUPFAM" id="SSF52279">
    <property type="entry name" value="Beta-D-glucan exohydrolase, C-terminal domain"/>
    <property type="match status" value="1"/>
</dbReference>
<organism evidence="4 5">
    <name type="scientific">Gemmiger gallinarum</name>
    <dbReference type="NCBI Taxonomy" id="2779354"/>
    <lineage>
        <taxon>Bacteria</taxon>
        <taxon>Bacillati</taxon>
        <taxon>Bacillota</taxon>
        <taxon>Clostridia</taxon>
        <taxon>Eubacteriales</taxon>
        <taxon>Gemmiger</taxon>
    </lineage>
</organism>
<reference evidence="4 5" key="1">
    <citation type="submission" date="2020-10" db="EMBL/GenBank/DDBJ databases">
        <title>ChiBAC.</title>
        <authorList>
            <person name="Zenner C."/>
            <person name="Hitch T.C.A."/>
            <person name="Clavel T."/>
        </authorList>
    </citation>
    <scope>NUCLEOTIDE SEQUENCE [LARGE SCALE GENOMIC DNA]</scope>
    <source>
        <strain evidence="4 5">DSM 109015</strain>
    </source>
</reference>
<dbReference type="InterPro" id="IPR036881">
    <property type="entry name" value="Glyco_hydro_3_C_sf"/>
</dbReference>
<dbReference type="PRINTS" id="PR00133">
    <property type="entry name" value="GLHYDRLASE3"/>
</dbReference>
<dbReference type="RefSeq" id="WP_193501172.1">
    <property type="nucleotide sequence ID" value="NZ_JADCKC010000002.1"/>
</dbReference>
<dbReference type="Gene3D" id="3.40.50.1700">
    <property type="entry name" value="Glycoside hydrolase family 3 C-terminal domain"/>
    <property type="match status" value="1"/>
</dbReference>
<dbReference type="Gene3D" id="2.60.40.10">
    <property type="entry name" value="Immunoglobulins"/>
    <property type="match status" value="1"/>
</dbReference>
<gene>
    <name evidence="4" type="ORF">INF35_07705</name>
</gene>
<dbReference type="InterPro" id="IPR036962">
    <property type="entry name" value="Glyco_hydro_3_N_sf"/>
</dbReference>
<dbReference type="Pfam" id="PF01915">
    <property type="entry name" value="Glyco_hydro_3_C"/>
    <property type="match status" value="1"/>
</dbReference>
<proteinExistence type="inferred from homology"/>
<keyword evidence="5" id="KW-1185">Reference proteome</keyword>
<dbReference type="SMART" id="SM01217">
    <property type="entry name" value="Fn3_like"/>
    <property type="match status" value="1"/>
</dbReference>
<dbReference type="GO" id="GO:0016787">
    <property type="term" value="F:hydrolase activity"/>
    <property type="evidence" value="ECO:0007669"/>
    <property type="project" value="UniProtKB-KW"/>
</dbReference>
<dbReference type="InterPro" id="IPR001764">
    <property type="entry name" value="Glyco_hydro_3_N"/>
</dbReference>
<dbReference type="SUPFAM" id="SSF51445">
    <property type="entry name" value="(Trans)glycosidases"/>
    <property type="match status" value="1"/>
</dbReference>
<dbReference type="EMBL" id="JADCKC010000002">
    <property type="protein sequence ID" value="MBE5037667.1"/>
    <property type="molecule type" value="Genomic_DNA"/>
</dbReference>
<evidence type="ECO:0000259" key="3">
    <source>
        <dbReference type="SMART" id="SM01217"/>
    </source>
</evidence>
<evidence type="ECO:0000256" key="2">
    <source>
        <dbReference type="ARBA" id="ARBA00022801"/>
    </source>
</evidence>
<sequence>MEIYKDSTRPIPERVEDLLSRMTLEEKAAQLCGDLPASFIKDGKVSAETLREKFPNGHGRFTQYSMIGIVDPVQIAEISNELQHYFVEETRLGIPVALQTENLCGYPAAGGTLFPAQINVGCTWEPELAGEMAAVIGQESRSVGINSAMSPVIDVSRDPRWGRTYETYGEDPYLISRMGVEYVKGMQGKNKEGVACIAKHFLGYAESQSGLNCAVARINDRELYETFATPFEAAANEADVSGMMANYGEIDGMCVGANKKIARTLLRDTMKYRGMLTSDGAAIMKMYNYFHIAPTYKEAGLLAKKGGLDTEIPIGNAYRQLPDYVREGKLDESLLDESVRRVLTIKFEYGLFENPYVDVDKVRASMTNGDKADLSRRIAEKSIVLLKNDGTLPLKKGLKLAVVGPHADNLRYPISGYTYPAYIEMMKAGAEDSSSVTFNGIADEAAASKDKKCESGFGAANPFAATLAMFSPEDQARLNDLPTVLRQMGARSLNSVLSDRFAVRYAEGCKIIGDDTSGFADAVAAAEDSDVVIAAMGGNCGWINVTGGEGKDRSSLDLPGVQQQLLEALCATGKPVVLILYGPGVFALPWAAEHTAAMVQAFMPGADAGRVLADVLDGTVNPGGHLTFTVPHHIGQLPITYNHRVGSGYGGDSAAMSVIFGGGYVDNTDRPLFPFGHGLSYTTFAVSKLELDSEELPTDGSIRARCTVTNTGDRTGDQVVQLYYHFSGAHVIRPNKQLVGFARVTLAPGESKTVEFDLKAAQLGYYNEDMDFVVEPGPAELSLGTSSEDLCDTHTIRLAGDPVDLMGRRSYTCAVSVS</sequence>
<accession>A0ABR9R3E8</accession>
<evidence type="ECO:0000313" key="4">
    <source>
        <dbReference type="EMBL" id="MBE5037667.1"/>
    </source>
</evidence>
<keyword evidence="2 4" id="KW-0378">Hydrolase</keyword>
<comment type="similarity">
    <text evidence="1">Belongs to the glycosyl hydrolase 3 family.</text>
</comment>
<dbReference type="PANTHER" id="PTHR42715">
    <property type="entry name" value="BETA-GLUCOSIDASE"/>
    <property type="match status" value="1"/>
</dbReference>
<feature type="domain" description="Fibronectin type III-like" evidence="3">
    <location>
        <begin position="718"/>
        <end position="787"/>
    </location>
</feature>
<dbReference type="PANTHER" id="PTHR42715:SF10">
    <property type="entry name" value="BETA-GLUCOSIDASE"/>
    <property type="match status" value="1"/>
</dbReference>
<dbReference type="Proteomes" id="UP000768567">
    <property type="component" value="Unassembled WGS sequence"/>
</dbReference>
<comment type="caution">
    <text evidence="4">The sequence shown here is derived from an EMBL/GenBank/DDBJ whole genome shotgun (WGS) entry which is preliminary data.</text>
</comment>
<dbReference type="Gene3D" id="3.20.20.300">
    <property type="entry name" value="Glycoside hydrolase, family 3, N-terminal domain"/>
    <property type="match status" value="1"/>
</dbReference>
<dbReference type="InterPro" id="IPR002772">
    <property type="entry name" value="Glyco_hydro_3_C"/>
</dbReference>